<dbReference type="Proteomes" id="UP001500755">
    <property type="component" value="Unassembled WGS sequence"/>
</dbReference>
<dbReference type="InterPro" id="IPR050095">
    <property type="entry name" value="ECF_ABC_transporter_ATP-bd"/>
</dbReference>
<keyword evidence="3" id="KW-0547">Nucleotide-binding</keyword>
<proteinExistence type="inferred from homology"/>
<evidence type="ECO:0000256" key="5">
    <source>
        <dbReference type="SAM" id="MobiDB-lite"/>
    </source>
</evidence>
<dbReference type="InterPro" id="IPR017871">
    <property type="entry name" value="ABC_transporter-like_CS"/>
</dbReference>
<feature type="compositionally biased region" description="Low complexity" evidence="5">
    <location>
        <begin position="282"/>
        <end position="306"/>
    </location>
</feature>
<name>A0ABN2THN1_9MICO</name>
<reference evidence="7 8" key="1">
    <citation type="journal article" date="2019" name="Int. J. Syst. Evol. Microbiol.">
        <title>The Global Catalogue of Microorganisms (GCM) 10K type strain sequencing project: providing services to taxonomists for standard genome sequencing and annotation.</title>
        <authorList>
            <consortium name="The Broad Institute Genomics Platform"/>
            <consortium name="The Broad Institute Genome Sequencing Center for Infectious Disease"/>
            <person name="Wu L."/>
            <person name="Ma J."/>
        </authorList>
    </citation>
    <scope>NUCLEOTIDE SEQUENCE [LARGE SCALE GENOMIC DNA]</scope>
    <source>
        <strain evidence="7 8">JCM 14546</strain>
    </source>
</reference>
<feature type="region of interest" description="Disordered" evidence="5">
    <location>
        <begin position="278"/>
        <end position="308"/>
    </location>
</feature>
<feature type="domain" description="ABC transporter" evidence="6">
    <location>
        <begin position="48"/>
        <end position="281"/>
    </location>
</feature>
<dbReference type="InterPro" id="IPR003439">
    <property type="entry name" value="ABC_transporter-like_ATP-bd"/>
</dbReference>
<dbReference type="SUPFAM" id="SSF52540">
    <property type="entry name" value="P-loop containing nucleoside triphosphate hydrolases"/>
    <property type="match status" value="2"/>
</dbReference>
<feature type="domain" description="ABC transporter" evidence="6">
    <location>
        <begin position="319"/>
        <end position="556"/>
    </location>
</feature>
<keyword evidence="4 7" id="KW-0067">ATP-binding</keyword>
<dbReference type="InterPro" id="IPR027417">
    <property type="entry name" value="P-loop_NTPase"/>
</dbReference>
<dbReference type="PROSITE" id="PS50893">
    <property type="entry name" value="ABC_TRANSPORTER_2"/>
    <property type="match status" value="2"/>
</dbReference>
<gene>
    <name evidence="7" type="ORF">GCM10009755_21180</name>
</gene>
<dbReference type="Gene3D" id="3.40.50.300">
    <property type="entry name" value="P-loop containing nucleotide triphosphate hydrolases"/>
    <property type="match status" value="2"/>
</dbReference>
<dbReference type="SMART" id="SM00382">
    <property type="entry name" value="AAA"/>
    <property type="match status" value="2"/>
</dbReference>
<dbReference type="PANTHER" id="PTHR43553:SF24">
    <property type="entry name" value="ENERGY-COUPLING FACTOR TRANSPORTER ATP-BINDING PROTEIN ECFA1"/>
    <property type="match status" value="1"/>
</dbReference>
<dbReference type="EMBL" id="BAAANO010000020">
    <property type="protein sequence ID" value="GAA2009991.1"/>
    <property type="molecule type" value="Genomic_DNA"/>
</dbReference>
<sequence length="558" mass="58370">MTPVVPGPEAPRSSRLSAPSEAAPSEAAPADPRREAAHPPRARGASGVEEGFGWRHAARKDPAFTDLDLEIPAGQKVLLVGASGAGKSTFLHALCGVIPAESGESSGTLLVDGAPPDPRSGITGLVLQDPDSQVVLARVGDDTAFGAENLGVSRVEIARRVPEALAAVGLDVPLGHSTALLSGGQKQRLAIAGVLAMRPRLLVLDEPTANVDPASAPGIRDAVLAAVDLTGATLVLVEHRYELWAEHVDRVVVLGPTGVERDGAPEEILPELLRFGADPDAGRSGAGRTADGTGTPRTRPTAAAVPRTEESTAFAPVLLHTADLAVGRRAPGVRPTPVRTGIDLEVRAGEALALVGPNGAGKTTTALTLAGLLSPLAGRVTATEALLPPGVRHPEPHRWPARRLVSAIGTVFQEPEHQFVRQTVEAEVALGLRGWKDREAAGARVSEVLERLGLSRLAQAHPQTLSGGEKRRLSVGCMLAPSPPLLVLDEPTFGQDPVTWRQMLALLREERARGTGIVLVSHDEDFLEALGARRHDFGVSDPGRERVGERPARIGVNA</sequence>
<dbReference type="InterPro" id="IPR003593">
    <property type="entry name" value="AAA+_ATPase"/>
</dbReference>
<accession>A0ABN2THN1</accession>
<dbReference type="CDD" id="cd03225">
    <property type="entry name" value="ABC_cobalt_CbiO_domain1"/>
    <property type="match status" value="2"/>
</dbReference>
<protein>
    <submittedName>
        <fullName evidence="7">ATP-binding cassette domain-containing protein</fullName>
    </submittedName>
</protein>
<feature type="compositionally biased region" description="Low complexity" evidence="5">
    <location>
        <begin position="10"/>
        <end position="30"/>
    </location>
</feature>
<dbReference type="GO" id="GO:0005524">
    <property type="term" value="F:ATP binding"/>
    <property type="evidence" value="ECO:0007669"/>
    <property type="project" value="UniProtKB-KW"/>
</dbReference>
<keyword evidence="8" id="KW-1185">Reference proteome</keyword>
<evidence type="ECO:0000313" key="7">
    <source>
        <dbReference type="EMBL" id="GAA2009991.1"/>
    </source>
</evidence>
<evidence type="ECO:0000256" key="2">
    <source>
        <dbReference type="ARBA" id="ARBA00022448"/>
    </source>
</evidence>
<evidence type="ECO:0000256" key="4">
    <source>
        <dbReference type="ARBA" id="ARBA00022840"/>
    </source>
</evidence>
<evidence type="ECO:0000256" key="3">
    <source>
        <dbReference type="ARBA" id="ARBA00022741"/>
    </source>
</evidence>
<dbReference type="Pfam" id="PF00005">
    <property type="entry name" value="ABC_tran"/>
    <property type="match status" value="2"/>
</dbReference>
<evidence type="ECO:0000313" key="8">
    <source>
        <dbReference type="Proteomes" id="UP001500755"/>
    </source>
</evidence>
<feature type="region of interest" description="Disordered" evidence="5">
    <location>
        <begin position="1"/>
        <end position="54"/>
    </location>
</feature>
<evidence type="ECO:0000256" key="1">
    <source>
        <dbReference type="ARBA" id="ARBA00005417"/>
    </source>
</evidence>
<keyword evidence="2" id="KW-0813">Transport</keyword>
<dbReference type="PANTHER" id="PTHR43553">
    <property type="entry name" value="HEAVY METAL TRANSPORTER"/>
    <property type="match status" value="1"/>
</dbReference>
<comment type="similarity">
    <text evidence="1">Belongs to the ABC transporter superfamily.</text>
</comment>
<dbReference type="PROSITE" id="PS00211">
    <property type="entry name" value="ABC_TRANSPORTER_1"/>
    <property type="match status" value="2"/>
</dbReference>
<comment type="caution">
    <text evidence="7">The sequence shown here is derived from an EMBL/GenBank/DDBJ whole genome shotgun (WGS) entry which is preliminary data.</text>
</comment>
<dbReference type="RefSeq" id="WP_344309522.1">
    <property type="nucleotide sequence ID" value="NZ_BAAANO010000020.1"/>
</dbReference>
<organism evidence="7 8">
    <name type="scientific">Brevibacterium samyangense</name>
    <dbReference type="NCBI Taxonomy" id="366888"/>
    <lineage>
        <taxon>Bacteria</taxon>
        <taxon>Bacillati</taxon>
        <taxon>Actinomycetota</taxon>
        <taxon>Actinomycetes</taxon>
        <taxon>Micrococcales</taxon>
        <taxon>Brevibacteriaceae</taxon>
        <taxon>Brevibacterium</taxon>
    </lineage>
</organism>
<evidence type="ECO:0000259" key="6">
    <source>
        <dbReference type="PROSITE" id="PS50893"/>
    </source>
</evidence>
<dbReference type="InterPro" id="IPR015856">
    <property type="entry name" value="ABC_transpr_CbiO/EcfA_su"/>
</dbReference>